<comment type="caution">
    <text evidence="1">The sequence shown here is derived from an EMBL/GenBank/DDBJ whole genome shotgun (WGS) entry which is preliminary data.</text>
</comment>
<evidence type="ECO:0000313" key="1">
    <source>
        <dbReference type="EMBL" id="TDX51129.1"/>
    </source>
</evidence>
<proteinExistence type="predicted"/>
<dbReference type="Proteomes" id="UP000295832">
    <property type="component" value="Unassembled WGS sequence"/>
</dbReference>
<protein>
    <submittedName>
        <fullName evidence="1">Uncharacterized protein</fullName>
    </submittedName>
</protein>
<reference evidence="1 2" key="1">
    <citation type="submission" date="2019-03" db="EMBL/GenBank/DDBJ databases">
        <title>Subsurface microbial communities from deep shales in Ohio and West Virginia, USA.</title>
        <authorList>
            <person name="Wrighton K."/>
        </authorList>
    </citation>
    <scope>NUCLEOTIDE SEQUENCE [LARGE SCALE GENOMIC DNA]</scope>
    <source>
        <strain evidence="1 2">MSL 6dP</strain>
    </source>
</reference>
<dbReference type="AlphaFoldDB" id="A0A4V3GY95"/>
<sequence>MSNQSETICEPEVAFGFDDPPLELESPMLAWGSVKRRDEYERIKRKNNPNFNSENKVKYPNVVPHL</sequence>
<name>A0A4V3GY95_9FIRM</name>
<accession>A0A4V3GY95</accession>
<gene>
    <name evidence="1" type="ORF">C7959_1155</name>
</gene>
<evidence type="ECO:0000313" key="2">
    <source>
        <dbReference type="Proteomes" id="UP000295832"/>
    </source>
</evidence>
<organism evidence="1 2">
    <name type="scientific">Orenia marismortui</name>
    <dbReference type="NCBI Taxonomy" id="46469"/>
    <lineage>
        <taxon>Bacteria</taxon>
        <taxon>Bacillati</taxon>
        <taxon>Bacillota</taxon>
        <taxon>Clostridia</taxon>
        <taxon>Halanaerobiales</taxon>
        <taxon>Halobacteroidaceae</taxon>
        <taxon>Orenia</taxon>
    </lineage>
</organism>
<dbReference type="EMBL" id="SOEG01000015">
    <property type="protein sequence ID" value="TDX51129.1"/>
    <property type="molecule type" value="Genomic_DNA"/>
</dbReference>
<keyword evidence="2" id="KW-1185">Reference proteome</keyword>